<organism evidence="2 3">
    <name type="scientific">Modicella reniformis</name>
    <dbReference type="NCBI Taxonomy" id="1440133"/>
    <lineage>
        <taxon>Eukaryota</taxon>
        <taxon>Fungi</taxon>
        <taxon>Fungi incertae sedis</taxon>
        <taxon>Mucoromycota</taxon>
        <taxon>Mortierellomycotina</taxon>
        <taxon>Mortierellomycetes</taxon>
        <taxon>Mortierellales</taxon>
        <taxon>Mortierellaceae</taxon>
        <taxon>Modicella</taxon>
    </lineage>
</organism>
<dbReference type="AlphaFoldDB" id="A0A9P6INS6"/>
<feature type="compositionally biased region" description="Basic and acidic residues" evidence="1">
    <location>
        <begin position="50"/>
        <end position="64"/>
    </location>
</feature>
<keyword evidence="3" id="KW-1185">Reference proteome</keyword>
<dbReference type="Proteomes" id="UP000749646">
    <property type="component" value="Unassembled WGS sequence"/>
</dbReference>
<gene>
    <name evidence="2" type="ORF">BGZ65_003464</name>
</gene>
<reference evidence="2" key="1">
    <citation type="journal article" date="2020" name="Fungal Divers.">
        <title>Resolving the Mortierellaceae phylogeny through synthesis of multi-gene phylogenetics and phylogenomics.</title>
        <authorList>
            <person name="Vandepol N."/>
            <person name="Liber J."/>
            <person name="Desiro A."/>
            <person name="Na H."/>
            <person name="Kennedy M."/>
            <person name="Barry K."/>
            <person name="Grigoriev I.V."/>
            <person name="Miller A.N."/>
            <person name="O'Donnell K."/>
            <person name="Stajich J.E."/>
            <person name="Bonito G."/>
        </authorList>
    </citation>
    <scope>NUCLEOTIDE SEQUENCE</scope>
    <source>
        <strain evidence="2">MES-2147</strain>
    </source>
</reference>
<feature type="region of interest" description="Disordered" evidence="1">
    <location>
        <begin position="50"/>
        <end position="76"/>
    </location>
</feature>
<feature type="non-terminal residue" evidence="2">
    <location>
        <position position="76"/>
    </location>
</feature>
<name>A0A9P6INS6_9FUNG</name>
<evidence type="ECO:0000313" key="2">
    <source>
        <dbReference type="EMBL" id="KAF9935166.1"/>
    </source>
</evidence>
<accession>A0A9P6INS6</accession>
<feature type="region of interest" description="Disordered" evidence="1">
    <location>
        <begin position="1"/>
        <end position="38"/>
    </location>
</feature>
<dbReference type="EMBL" id="JAAAHW010009885">
    <property type="protein sequence ID" value="KAF9935166.1"/>
    <property type="molecule type" value="Genomic_DNA"/>
</dbReference>
<evidence type="ECO:0000256" key="1">
    <source>
        <dbReference type="SAM" id="MobiDB-lite"/>
    </source>
</evidence>
<protein>
    <submittedName>
        <fullName evidence="2">Uncharacterized protein</fullName>
    </submittedName>
</protein>
<sequence>MSVEQQALQRQHEIERQNQAREQRQEQDHLVKQQHTQIQEQHATFLRLQKEYQQEPTPLREHELLMVQQAGRHTQE</sequence>
<proteinExistence type="predicted"/>
<comment type="caution">
    <text evidence="2">The sequence shown here is derived from an EMBL/GenBank/DDBJ whole genome shotgun (WGS) entry which is preliminary data.</text>
</comment>
<feature type="compositionally biased region" description="Basic and acidic residues" evidence="1">
    <location>
        <begin position="10"/>
        <end position="31"/>
    </location>
</feature>
<evidence type="ECO:0000313" key="3">
    <source>
        <dbReference type="Proteomes" id="UP000749646"/>
    </source>
</evidence>